<dbReference type="GO" id="GO:0035529">
    <property type="term" value="F:NADH pyrophosphatase activity"/>
    <property type="evidence" value="ECO:0007669"/>
    <property type="project" value="TreeGrafter"/>
</dbReference>
<dbReference type="Gene3D" id="3.90.79.20">
    <property type="match status" value="1"/>
</dbReference>
<dbReference type="InterPro" id="IPR049734">
    <property type="entry name" value="NudC-like_C"/>
</dbReference>
<keyword evidence="5" id="KW-0460">Magnesium</keyword>
<dbReference type="PROSITE" id="PS00893">
    <property type="entry name" value="NUDIX_BOX"/>
    <property type="match status" value="1"/>
</dbReference>
<dbReference type="Pfam" id="PF09297">
    <property type="entry name" value="Zn_ribbon_NUD"/>
    <property type="match status" value="1"/>
</dbReference>
<evidence type="ECO:0000313" key="9">
    <source>
        <dbReference type="Proteomes" id="UP000539372"/>
    </source>
</evidence>
<dbReference type="InterPro" id="IPR015797">
    <property type="entry name" value="NUDIX_hydrolase-like_dom_sf"/>
</dbReference>
<dbReference type="InterPro" id="IPR020084">
    <property type="entry name" value="NUDIX_hydrolase_CS"/>
</dbReference>
<dbReference type="InterPro" id="IPR015375">
    <property type="entry name" value="NADH_PPase-like_N"/>
</dbReference>
<dbReference type="PROSITE" id="PS51462">
    <property type="entry name" value="NUDIX"/>
    <property type="match status" value="1"/>
</dbReference>
<keyword evidence="6" id="KW-0520">NAD</keyword>
<dbReference type="Pfam" id="PF00293">
    <property type="entry name" value="NUDIX"/>
    <property type="match status" value="1"/>
</dbReference>
<sequence>MKSVPHHSHPSNMYASGPLDRADRLRTDIDALSEAWARALVVPIWQDRNFVRLDGDPVGILLPADALDDLPDGTVRVFLGLDAQGVPHFAVDLSHHEEPPIIAEGGFFEDLRRVGPTLSLDDGALLAYARGLVHWHKRHRFCGLCGAPTRAAKAGHELRCTNPDCGAPHFPRTDPAVIMLVHDGADRIVLGRQKEWPPGRVSVLAGFVEPGESLEDAVAREVMEEVGVQVADVRYNSSQPWPFPSSIMLGFSARALDFDLSVATDEIEEAAWYTRAEVAACPEDDRFALPRRDSIAYRLIQDWMRGG</sequence>
<dbReference type="CDD" id="cd03429">
    <property type="entry name" value="NUDIX_NADH_pyrophosphatase_Nudt13"/>
    <property type="match status" value="1"/>
</dbReference>
<evidence type="ECO:0000256" key="3">
    <source>
        <dbReference type="ARBA" id="ARBA00022723"/>
    </source>
</evidence>
<keyword evidence="4 8" id="KW-0378">Hydrolase</keyword>
<dbReference type="PANTHER" id="PTHR42904:SF8">
    <property type="entry name" value="NAD(+) DIPHOSPHATASE"/>
    <property type="match status" value="1"/>
</dbReference>
<evidence type="ECO:0000256" key="4">
    <source>
        <dbReference type="ARBA" id="ARBA00022801"/>
    </source>
</evidence>
<dbReference type="GO" id="GO:0019677">
    <property type="term" value="P:NAD+ catabolic process"/>
    <property type="evidence" value="ECO:0007669"/>
    <property type="project" value="TreeGrafter"/>
</dbReference>
<protein>
    <recommendedName>
        <fullName evidence="2">NAD(+) diphosphatase</fullName>
        <ecNumber evidence="2">3.6.1.22</ecNumber>
    </recommendedName>
</protein>
<name>A0A7Y0E2J7_9PROT</name>
<proteinExistence type="predicted"/>
<dbReference type="NCBIfam" id="NF001299">
    <property type="entry name" value="PRK00241.1"/>
    <property type="match status" value="1"/>
</dbReference>
<accession>A0A7Y0E2J7</accession>
<dbReference type="GO" id="GO:0006742">
    <property type="term" value="P:NADP+ catabolic process"/>
    <property type="evidence" value="ECO:0007669"/>
    <property type="project" value="TreeGrafter"/>
</dbReference>
<dbReference type="Proteomes" id="UP000539372">
    <property type="component" value="Unassembled WGS sequence"/>
</dbReference>
<dbReference type="RefSeq" id="WP_169625664.1">
    <property type="nucleotide sequence ID" value="NZ_JABBNT010000003.1"/>
</dbReference>
<evidence type="ECO:0000256" key="5">
    <source>
        <dbReference type="ARBA" id="ARBA00022842"/>
    </source>
</evidence>
<reference evidence="8 9" key="1">
    <citation type="submission" date="2020-04" db="EMBL/GenBank/DDBJ databases">
        <title>Rhodospirillaceae bacterium KN72 isolated from deep sea.</title>
        <authorList>
            <person name="Zhang D.-C."/>
        </authorList>
    </citation>
    <scope>NUCLEOTIDE SEQUENCE [LARGE SCALE GENOMIC DNA]</scope>
    <source>
        <strain evidence="8 9">KN72</strain>
    </source>
</reference>
<dbReference type="GO" id="GO:0046872">
    <property type="term" value="F:metal ion binding"/>
    <property type="evidence" value="ECO:0007669"/>
    <property type="project" value="UniProtKB-KW"/>
</dbReference>
<organism evidence="8 9">
    <name type="scientific">Pacificispira spongiicola</name>
    <dbReference type="NCBI Taxonomy" id="2729598"/>
    <lineage>
        <taxon>Bacteria</taxon>
        <taxon>Pseudomonadati</taxon>
        <taxon>Pseudomonadota</taxon>
        <taxon>Alphaproteobacteria</taxon>
        <taxon>Rhodospirillales</taxon>
        <taxon>Rhodospirillaceae</taxon>
        <taxon>Pacificispira</taxon>
    </lineage>
</organism>
<evidence type="ECO:0000256" key="2">
    <source>
        <dbReference type="ARBA" id="ARBA00012381"/>
    </source>
</evidence>
<evidence type="ECO:0000256" key="1">
    <source>
        <dbReference type="ARBA" id="ARBA00001946"/>
    </source>
</evidence>
<dbReference type="EMBL" id="JABBNT010000003">
    <property type="protein sequence ID" value="NMM45316.1"/>
    <property type="molecule type" value="Genomic_DNA"/>
</dbReference>
<comment type="caution">
    <text evidence="8">The sequence shown here is derived from an EMBL/GenBank/DDBJ whole genome shotgun (WGS) entry which is preliminary data.</text>
</comment>
<feature type="domain" description="Nudix hydrolase" evidence="7">
    <location>
        <begin position="171"/>
        <end position="297"/>
    </location>
</feature>
<dbReference type="InterPro" id="IPR050241">
    <property type="entry name" value="NAD-cap_RNA_hydrolase_NudC"/>
</dbReference>
<evidence type="ECO:0000256" key="6">
    <source>
        <dbReference type="ARBA" id="ARBA00023027"/>
    </source>
</evidence>
<comment type="cofactor">
    <cofactor evidence="1">
        <name>Mg(2+)</name>
        <dbReference type="ChEBI" id="CHEBI:18420"/>
    </cofactor>
</comment>
<gene>
    <name evidence="8" type="primary">nudC</name>
    <name evidence="8" type="ORF">HH303_12555</name>
</gene>
<dbReference type="Gene3D" id="3.90.79.10">
    <property type="entry name" value="Nucleoside Triphosphate Pyrophosphohydrolase"/>
    <property type="match status" value="1"/>
</dbReference>
<keyword evidence="9" id="KW-1185">Reference proteome</keyword>
<evidence type="ECO:0000313" key="8">
    <source>
        <dbReference type="EMBL" id="NMM45316.1"/>
    </source>
</evidence>
<dbReference type="InterPro" id="IPR000086">
    <property type="entry name" value="NUDIX_hydrolase_dom"/>
</dbReference>
<dbReference type="EC" id="3.6.1.22" evidence="2"/>
<dbReference type="PANTHER" id="PTHR42904">
    <property type="entry name" value="NUDIX HYDROLASE, NUDC SUBFAMILY"/>
    <property type="match status" value="1"/>
</dbReference>
<dbReference type="SUPFAM" id="SSF55811">
    <property type="entry name" value="Nudix"/>
    <property type="match status" value="1"/>
</dbReference>
<evidence type="ECO:0000259" key="7">
    <source>
        <dbReference type="PROSITE" id="PS51462"/>
    </source>
</evidence>
<dbReference type="InterPro" id="IPR015376">
    <property type="entry name" value="Znr_NADH_PPase"/>
</dbReference>
<dbReference type="Pfam" id="PF09296">
    <property type="entry name" value="NUDIX-like"/>
    <property type="match status" value="1"/>
</dbReference>
<dbReference type="GO" id="GO:0005829">
    <property type="term" value="C:cytosol"/>
    <property type="evidence" value="ECO:0007669"/>
    <property type="project" value="TreeGrafter"/>
</dbReference>
<dbReference type="AlphaFoldDB" id="A0A7Y0E2J7"/>
<keyword evidence="3" id="KW-0479">Metal-binding</keyword>